<accession>A0A3G2EDM3</accession>
<sequence>MAPPVNEPPRKASGLSIRGTPAVSGAAGAAAAGAAPPGAAPPAAGGADAGACVMRLTLRQIVGTRMHWPCTQYTRPRSCICSFQPARVTLRQTRPGPKCMSLMRAL</sequence>
<dbReference type="EMBL" id="CP033019">
    <property type="protein sequence ID" value="AYM77950.1"/>
    <property type="molecule type" value="Genomic_DNA"/>
</dbReference>
<evidence type="ECO:0000256" key="1">
    <source>
        <dbReference type="SAM" id="MobiDB-lite"/>
    </source>
</evidence>
<evidence type="ECO:0000313" key="2">
    <source>
        <dbReference type="EMBL" id="AYM77950.1"/>
    </source>
</evidence>
<gene>
    <name evidence="2" type="ORF">D9M09_20710</name>
</gene>
<dbReference type="AlphaFoldDB" id="A0A3G2EDM3"/>
<organism evidence="2 3">
    <name type="scientific">Janthinobacterium agaricidamnosum</name>
    <dbReference type="NCBI Taxonomy" id="55508"/>
    <lineage>
        <taxon>Bacteria</taxon>
        <taxon>Pseudomonadati</taxon>
        <taxon>Pseudomonadota</taxon>
        <taxon>Betaproteobacteria</taxon>
        <taxon>Burkholderiales</taxon>
        <taxon>Oxalobacteraceae</taxon>
        <taxon>Janthinobacterium</taxon>
    </lineage>
</organism>
<proteinExistence type="predicted"/>
<name>A0A3G2EDM3_9BURK</name>
<keyword evidence="3" id="KW-1185">Reference proteome</keyword>
<feature type="region of interest" description="Disordered" evidence="1">
    <location>
        <begin position="26"/>
        <end position="47"/>
    </location>
</feature>
<protein>
    <submittedName>
        <fullName evidence="2">Uncharacterized protein</fullName>
    </submittedName>
</protein>
<reference evidence="2 3" key="1">
    <citation type="submission" date="2018-10" db="EMBL/GenBank/DDBJ databases">
        <title>Effects of UV and annual dynamics of microbial communities in freshwater RAS systems.</title>
        <authorList>
            <person name="Bekkelund A.K."/>
            <person name="Hansen B.R."/>
            <person name="Stokken H."/>
            <person name="Eriksen B.F."/>
            <person name="Kashulin N.A."/>
        </authorList>
    </citation>
    <scope>NUCLEOTIDE SEQUENCE [LARGE SCALE GENOMIC DNA]</scope>
    <source>
        <strain evidence="2 3">BHSEK</strain>
    </source>
</reference>
<dbReference type="Proteomes" id="UP000279594">
    <property type="component" value="Chromosome"/>
</dbReference>
<evidence type="ECO:0000313" key="3">
    <source>
        <dbReference type="Proteomes" id="UP000279594"/>
    </source>
</evidence>